<evidence type="ECO:0000256" key="2">
    <source>
        <dbReference type="ARBA" id="ARBA00013090"/>
    </source>
</evidence>
<dbReference type="HAMAP" id="MF_00258">
    <property type="entry name" value="Glu_racemase"/>
    <property type="match status" value="1"/>
</dbReference>
<dbReference type="GO" id="GO:0008360">
    <property type="term" value="P:regulation of cell shape"/>
    <property type="evidence" value="ECO:0007669"/>
    <property type="project" value="UniProtKB-KW"/>
</dbReference>
<comment type="similarity">
    <text evidence="7">Belongs to the aspartate/glutamate racemases family.</text>
</comment>
<reference evidence="8 11" key="2">
    <citation type="submission" date="2018-03" db="EMBL/GenBank/DDBJ databases">
        <title>The uncultured portion of the human microbiome is neutrally assembled.</title>
        <authorList>
            <person name="Jeraldo P."/>
            <person name="Boardman L."/>
            <person name="White B.A."/>
            <person name="Nelson H."/>
            <person name="Goldenfeld N."/>
            <person name="Chia N."/>
        </authorList>
    </citation>
    <scope>NUCLEOTIDE SEQUENCE [LARGE SCALE GENOMIC DNA]</scope>
    <source>
        <strain evidence="8">CIM:MAG 903</strain>
    </source>
</reference>
<dbReference type="InterPro" id="IPR033134">
    <property type="entry name" value="Asp/Glu_racemase_AS_2"/>
</dbReference>
<evidence type="ECO:0000256" key="5">
    <source>
        <dbReference type="ARBA" id="ARBA00023235"/>
    </source>
</evidence>
<keyword evidence="5 7" id="KW-0413">Isomerase</keyword>
<dbReference type="STRING" id="1529.SAMN04487885_10892"/>
<name>A0A1I2L415_9CLOT</name>
<dbReference type="OrthoDB" id="9801055at2"/>
<keyword evidence="3 7" id="KW-0133">Cell shape</keyword>
<keyword evidence="4 7" id="KW-0573">Peptidoglycan synthesis</keyword>
<dbReference type="PROSITE" id="PS00924">
    <property type="entry name" value="ASP_GLU_RACEMASE_2"/>
    <property type="match status" value="1"/>
</dbReference>
<evidence type="ECO:0000256" key="6">
    <source>
        <dbReference type="ARBA" id="ARBA00023316"/>
    </source>
</evidence>
<evidence type="ECO:0000313" key="10">
    <source>
        <dbReference type="Proteomes" id="UP000182135"/>
    </source>
</evidence>
<dbReference type="InterPro" id="IPR001920">
    <property type="entry name" value="Asp/Glu_race"/>
</dbReference>
<comment type="pathway">
    <text evidence="7">Cell wall biogenesis; peptidoglycan biosynthesis.</text>
</comment>
<sequence>MENRKKIGVLDSGVGGLTLVKELEKLMPNEDIVYIGDNKNCPYGNRTADDIVGLTKNMIEFLKEQEVKIVAVACNTISSLIDRYGNDYEFPIFGIIDPASQYVVDKEVKEVGVLATEFTVNSKCYNRLINEKNTDIAVYGEGSRNLASLIDCGEFDMEAIEEDIKLHMVNLLERCDAKNIILGCTHYPIVQDLFEKYGPGINFINPALQQAKKIKSYLEDNNLLNDNPNHCYNIYTSGTTDTYEKLLKVLNIQTPFDIKTI</sequence>
<dbReference type="eggNOG" id="COG0796">
    <property type="taxonomic scope" value="Bacteria"/>
</dbReference>
<comment type="catalytic activity">
    <reaction evidence="1 7">
        <text>L-glutamate = D-glutamate</text>
        <dbReference type="Rhea" id="RHEA:12813"/>
        <dbReference type="ChEBI" id="CHEBI:29985"/>
        <dbReference type="ChEBI" id="CHEBI:29986"/>
        <dbReference type="EC" id="5.1.1.3"/>
    </reaction>
</comment>
<dbReference type="SUPFAM" id="SSF53681">
    <property type="entry name" value="Aspartate/glutamate racemase"/>
    <property type="match status" value="2"/>
</dbReference>
<dbReference type="Proteomes" id="UP000246114">
    <property type="component" value="Unassembled WGS sequence"/>
</dbReference>
<dbReference type="EMBL" id="FOOE01000008">
    <property type="protein sequence ID" value="SFF73230.1"/>
    <property type="molecule type" value="Genomic_DNA"/>
</dbReference>
<dbReference type="UniPathway" id="UPA00219"/>
<keyword evidence="6 7" id="KW-0961">Cell wall biogenesis/degradation</keyword>
<feature type="binding site" evidence="7">
    <location>
        <begin position="11"/>
        <end position="12"/>
    </location>
    <ligand>
        <name>substrate</name>
    </ligand>
</feature>
<gene>
    <name evidence="7 8" type="primary">murI</name>
    <name evidence="8" type="ORF">DBY38_14615</name>
    <name evidence="9" type="ORF">SAMN04487885_10892</name>
</gene>
<dbReference type="EC" id="5.1.1.3" evidence="2 7"/>
<proteinExistence type="inferred from homology"/>
<dbReference type="EMBL" id="QAMZ01000056">
    <property type="protein sequence ID" value="PWL51466.1"/>
    <property type="molecule type" value="Genomic_DNA"/>
</dbReference>
<dbReference type="GO" id="GO:0071555">
    <property type="term" value="P:cell wall organization"/>
    <property type="evidence" value="ECO:0007669"/>
    <property type="project" value="UniProtKB-KW"/>
</dbReference>
<dbReference type="InterPro" id="IPR004391">
    <property type="entry name" value="Glu_race"/>
</dbReference>
<dbReference type="InterPro" id="IPR015942">
    <property type="entry name" value="Asp/Glu/hydantoin_racemase"/>
</dbReference>
<dbReference type="Gene3D" id="3.40.50.1860">
    <property type="match status" value="2"/>
</dbReference>
<dbReference type="AlphaFoldDB" id="A0A1I2L415"/>
<dbReference type="RefSeq" id="WP_027637772.1">
    <property type="nucleotide sequence ID" value="NZ_BAAACD010000008.1"/>
</dbReference>
<feature type="active site" description="Proton donor/acceptor" evidence="7">
    <location>
        <position position="184"/>
    </location>
</feature>
<evidence type="ECO:0000256" key="4">
    <source>
        <dbReference type="ARBA" id="ARBA00022984"/>
    </source>
</evidence>
<evidence type="ECO:0000313" key="8">
    <source>
        <dbReference type="EMBL" id="PWL51466.1"/>
    </source>
</evidence>
<evidence type="ECO:0000313" key="9">
    <source>
        <dbReference type="EMBL" id="SFF73230.1"/>
    </source>
</evidence>
<evidence type="ECO:0000256" key="3">
    <source>
        <dbReference type="ARBA" id="ARBA00022960"/>
    </source>
</evidence>
<dbReference type="GO" id="GO:0008881">
    <property type="term" value="F:glutamate racemase activity"/>
    <property type="evidence" value="ECO:0007669"/>
    <property type="project" value="UniProtKB-UniRule"/>
</dbReference>
<accession>A0A1I2L415</accession>
<dbReference type="GO" id="GO:0009252">
    <property type="term" value="P:peptidoglycan biosynthetic process"/>
    <property type="evidence" value="ECO:0007669"/>
    <property type="project" value="UniProtKB-UniRule"/>
</dbReference>
<keyword evidence="10" id="KW-1185">Reference proteome</keyword>
<comment type="function">
    <text evidence="7">Provides the (R)-glutamate required for cell wall biosynthesis.</text>
</comment>
<evidence type="ECO:0000313" key="11">
    <source>
        <dbReference type="Proteomes" id="UP000246114"/>
    </source>
</evidence>
<dbReference type="Proteomes" id="UP000182135">
    <property type="component" value="Unassembled WGS sequence"/>
</dbReference>
<feature type="active site" description="Proton donor/acceptor" evidence="7">
    <location>
        <position position="74"/>
    </location>
</feature>
<organism evidence="9 10">
    <name type="scientific">Clostridium cadaveris</name>
    <dbReference type="NCBI Taxonomy" id="1529"/>
    <lineage>
        <taxon>Bacteria</taxon>
        <taxon>Bacillati</taxon>
        <taxon>Bacillota</taxon>
        <taxon>Clostridia</taxon>
        <taxon>Eubacteriales</taxon>
        <taxon>Clostridiaceae</taxon>
        <taxon>Clostridium</taxon>
    </lineage>
</organism>
<feature type="binding site" evidence="7">
    <location>
        <begin position="75"/>
        <end position="76"/>
    </location>
    <ligand>
        <name>substrate</name>
    </ligand>
</feature>
<evidence type="ECO:0000256" key="7">
    <source>
        <dbReference type="HAMAP-Rule" id="MF_00258"/>
    </source>
</evidence>
<protein>
    <recommendedName>
        <fullName evidence="2 7">Glutamate racemase</fullName>
        <ecNumber evidence="2 7">5.1.1.3</ecNumber>
    </recommendedName>
</protein>
<dbReference type="Pfam" id="PF01177">
    <property type="entry name" value="Asp_Glu_race"/>
    <property type="match status" value="1"/>
</dbReference>
<dbReference type="NCBIfam" id="TIGR00067">
    <property type="entry name" value="glut_race"/>
    <property type="match status" value="1"/>
</dbReference>
<dbReference type="GeneID" id="90546096"/>
<feature type="binding site" evidence="7">
    <location>
        <begin position="185"/>
        <end position="186"/>
    </location>
    <ligand>
        <name>substrate</name>
    </ligand>
</feature>
<reference evidence="9 10" key="1">
    <citation type="submission" date="2016-10" db="EMBL/GenBank/DDBJ databases">
        <authorList>
            <person name="de Groot N.N."/>
        </authorList>
    </citation>
    <scope>NUCLEOTIDE SEQUENCE [LARGE SCALE GENOMIC DNA]</scope>
    <source>
        <strain evidence="9 10">NLAE-zl-G419</strain>
    </source>
</reference>
<dbReference type="PANTHER" id="PTHR21198">
    <property type="entry name" value="GLUTAMATE RACEMASE"/>
    <property type="match status" value="1"/>
</dbReference>
<dbReference type="PANTHER" id="PTHR21198:SF3">
    <property type="entry name" value="GLUTAMATE RACEMASE"/>
    <property type="match status" value="1"/>
</dbReference>
<evidence type="ECO:0000256" key="1">
    <source>
        <dbReference type="ARBA" id="ARBA00001602"/>
    </source>
</evidence>
<feature type="binding site" evidence="7">
    <location>
        <begin position="43"/>
        <end position="44"/>
    </location>
    <ligand>
        <name>substrate</name>
    </ligand>
</feature>